<name>A0A495EDV7_9FLAO</name>
<comment type="caution">
    <text evidence="10">The sequence shown here is derived from an EMBL/GenBank/DDBJ whole genome shotgun (WGS) entry which is preliminary data.</text>
</comment>
<feature type="transmembrane region" description="Helical" evidence="8">
    <location>
        <begin position="149"/>
        <end position="173"/>
    </location>
</feature>
<evidence type="ECO:0000256" key="1">
    <source>
        <dbReference type="ARBA" id="ARBA00004651"/>
    </source>
</evidence>
<feature type="transmembrane region" description="Helical" evidence="8">
    <location>
        <begin position="185"/>
        <end position="204"/>
    </location>
</feature>
<sequence length="555" mass="65089">MLKKLPKLLVILLASLLVLNLLQAYFTELIYDEAYYWHYAQDMAWGYFDHPPMVAFLIKISSFFFSGELGVRFMSCILSIGSIVILWLLIDNPKKREHILPFFTFAFSLTLLNAYGFFTLPDTPLVFFTCVFLLVYKHFIKDPNYYKAILLGVIIAALMYSKYHAFLVVFFIILSNLKLAINKYAWIAVGIALLCYTPHFLWLYEHDFVSIKYHLYERPNGAYHFEKYTVGFFINLVAILGFTFPWVYKALYKTKATDLFTKALLYLTYGFIIFFFISSFNRRIQTQWVIIISIPLFILAYNYMLTNKNALKWIYRTAIINTIVLVILRIGLIYKPLFPVYYETHGNKLWVNNLHSQIGDTPVVFENSYRTTPMYAFYTGSNTFSLNNIYYRQNQYTIDKTEATVQNKKVLYVSKYYKKGDIKYKRIDGTFLYGNFIENFESYRKLKCSIKEDIETLNHTTEYTLQVYNPYDKVVPLKKLKFSVVYLDKYKKVKDLISITPTAFKENILTLSAKDTTNFKIKLPKSKMEKPSYFKISISENGLISGLNGSNIKVN</sequence>
<keyword evidence="3 10" id="KW-0328">Glycosyltransferase</keyword>
<keyword evidence="11" id="KW-1185">Reference proteome</keyword>
<dbReference type="Proteomes" id="UP000269412">
    <property type="component" value="Unassembled WGS sequence"/>
</dbReference>
<feature type="transmembrane region" description="Helical" evidence="8">
    <location>
        <begin position="99"/>
        <end position="118"/>
    </location>
</feature>
<dbReference type="GO" id="GO:0016763">
    <property type="term" value="F:pentosyltransferase activity"/>
    <property type="evidence" value="ECO:0007669"/>
    <property type="project" value="TreeGrafter"/>
</dbReference>
<dbReference type="RefSeq" id="WP_121064899.1">
    <property type="nucleotide sequence ID" value="NZ_RBIQ01000007.1"/>
</dbReference>
<proteinExistence type="predicted"/>
<evidence type="ECO:0000256" key="5">
    <source>
        <dbReference type="ARBA" id="ARBA00022692"/>
    </source>
</evidence>
<dbReference type="GO" id="GO:0005886">
    <property type="term" value="C:plasma membrane"/>
    <property type="evidence" value="ECO:0007669"/>
    <property type="project" value="UniProtKB-SubCell"/>
</dbReference>
<feature type="transmembrane region" description="Helical" evidence="8">
    <location>
        <begin position="259"/>
        <end position="277"/>
    </location>
</feature>
<evidence type="ECO:0000256" key="6">
    <source>
        <dbReference type="ARBA" id="ARBA00022989"/>
    </source>
</evidence>
<gene>
    <name evidence="10" type="ORF">CLV91_1192</name>
</gene>
<keyword evidence="7 8" id="KW-0472">Membrane</keyword>
<reference evidence="10 11" key="1">
    <citation type="submission" date="2018-10" db="EMBL/GenBank/DDBJ databases">
        <title>Genomic Encyclopedia of Archaeal and Bacterial Type Strains, Phase II (KMG-II): from individual species to whole genera.</title>
        <authorList>
            <person name="Goeker M."/>
        </authorList>
    </citation>
    <scope>NUCLEOTIDE SEQUENCE [LARGE SCALE GENOMIC DNA]</scope>
    <source>
        <strain evidence="10 11">DSM 25230</strain>
    </source>
</reference>
<keyword evidence="5 8" id="KW-0812">Transmembrane</keyword>
<protein>
    <submittedName>
        <fullName evidence="10">Dolichyl-phosphate-mannose-protein mannosyltransferase</fullName>
    </submittedName>
</protein>
<keyword evidence="4 10" id="KW-0808">Transferase</keyword>
<dbReference type="InterPro" id="IPR050297">
    <property type="entry name" value="LipidA_mod_glycosyltrf_83"/>
</dbReference>
<dbReference type="GO" id="GO:0009103">
    <property type="term" value="P:lipopolysaccharide biosynthetic process"/>
    <property type="evidence" value="ECO:0007669"/>
    <property type="project" value="UniProtKB-ARBA"/>
</dbReference>
<evidence type="ECO:0000256" key="3">
    <source>
        <dbReference type="ARBA" id="ARBA00022676"/>
    </source>
</evidence>
<dbReference type="PANTHER" id="PTHR33908:SF11">
    <property type="entry name" value="MEMBRANE PROTEIN"/>
    <property type="match status" value="1"/>
</dbReference>
<feature type="transmembrane region" description="Helical" evidence="8">
    <location>
        <begin position="313"/>
        <end position="332"/>
    </location>
</feature>
<evidence type="ECO:0000256" key="4">
    <source>
        <dbReference type="ARBA" id="ARBA00022679"/>
    </source>
</evidence>
<feature type="transmembrane region" description="Helical" evidence="8">
    <location>
        <begin position="284"/>
        <end position="301"/>
    </location>
</feature>
<comment type="subcellular location">
    <subcellularLocation>
        <location evidence="1">Cell membrane</location>
        <topology evidence="1">Multi-pass membrane protein</topology>
    </subcellularLocation>
</comment>
<evidence type="ECO:0000256" key="7">
    <source>
        <dbReference type="ARBA" id="ARBA00023136"/>
    </source>
</evidence>
<feature type="transmembrane region" description="Helical" evidence="8">
    <location>
        <begin position="69"/>
        <end position="90"/>
    </location>
</feature>
<dbReference type="EMBL" id="RBIQ01000007">
    <property type="protein sequence ID" value="RKR15110.1"/>
    <property type="molecule type" value="Genomic_DNA"/>
</dbReference>
<feature type="transmembrane region" description="Helical" evidence="8">
    <location>
        <begin position="225"/>
        <end position="247"/>
    </location>
</feature>
<evidence type="ECO:0000313" key="10">
    <source>
        <dbReference type="EMBL" id="RKR15110.1"/>
    </source>
</evidence>
<dbReference type="PANTHER" id="PTHR33908">
    <property type="entry name" value="MANNOSYLTRANSFERASE YKCB-RELATED"/>
    <property type="match status" value="1"/>
</dbReference>
<keyword evidence="2" id="KW-1003">Cell membrane</keyword>
<dbReference type="Pfam" id="PF13231">
    <property type="entry name" value="PMT_2"/>
    <property type="match status" value="1"/>
</dbReference>
<evidence type="ECO:0000256" key="8">
    <source>
        <dbReference type="SAM" id="Phobius"/>
    </source>
</evidence>
<organism evidence="10 11">
    <name type="scientific">Maribacter vaceletii</name>
    <dbReference type="NCBI Taxonomy" id="1206816"/>
    <lineage>
        <taxon>Bacteria</taxon>
        <taxon>Pseudomonadati</taxon>
        <taxon>Bacteroidota</taxon>
        <taxon>Flavobacteriia</taxon>
        <taxon>Flavobacteriales</taxon>
        <taxon>Flavobacteriaceae</taxon>
        <taxon>Maribacter</taxon>
    </lineage>
</organism>
<evidence type="ECO:0000313" key="11">
    <source>
        <dbReference type="Proteomes" id="UP000269412"/>
    </source>
</evidence>
<evidence type="ECO:0000259" key="9">
    <source>
        <dbReference type="Pfam" id="PF13231"/>
    </source>
</evidence>
<dbReference type="OrthoDB" id="9813729at2"/>
<dbReference type="AlphaFoldDB" id="A0A495EDV7"/>
<dbReference type="InterPro" id="IPR038731">
    <property type="entry name" value="RgtA/B/C-like"/>
</dbReference>
<evidence type="ECO:0000256" key="2">
    <source>
        <dbReference type="ARBA" id="ARBA00022475"/>
    </source>
</evidence>
<accession>A0A495EDV7</accession>
<keyword evidence="6 8" id="KW-1133">Transmembrane helix</keyword>
<feature type="domain" description="Glycosyltransferase RgtA/B/C/D-like" evidence="9">
    <location>
        <begin position="49"/>
        <end position="202"/>
    </location>
</feature>